<evidence type="ECO:0000313" key="2">
    <source>
        <dbReference type="EMBL" id="CAD1565340.1"/>
    </source>
</evidence>
<proteinExistence type="predicted"/>
<feature type="compositionally biased region" description="Acidic residues" evidence="1">
    <location>
        <begin position="54"/>
        <end position="67"/>
    </location>
</feature>
<reference evidence="2" key="1">
    <citation type="submission" date="2020-07" db="EMBL/GenBank/DDBJ databases">
        <authorList>
            <person name="Ferguson B K."/>
        </authorList>
    </citation>
    <scope>NUCLEOTIDE SEQUENCE</scope>
    <source>
        <strain evidence="2">L06</strain>
    </source>
</reference>
<feature type="region of interest" description="Disordered" evidence="1">
    <location>
        <begin position="1"/>
        <end position="94"/>
    </location>
</feature>
<name>A0A6V7KS63_9HYME</name>
<organism evidence="2">
    <name type="scientific">Bracon brevicornis</name>
    <dbReference type="NCBI Taxonomy" id="1563983"/>
    <lineage>
        <taxon>Eukaryota</taxon>
        <taxon>Metazoa</taxon>
        <taxon>Ecdysozoa</taxon>
        <taxon>Arthropoda</taxon>
        <taxon>Hexapoda</taxon>
        <taxon>Insecta</taxon>
        <taxon>Pterygota</taxon>
        <taxon>Neoptera</taxon>
        <taxon>Endopterygota</taxon>
        <taxon>Hymenoptera</taxon>
        <taxon>Apocrita</taxon>
        <taxon>Ichneumonoidea</taxon>
        <taxon>Braconidae</taxon>
        <taxon>Braconinae</taxon>
        <taxon>Bracon</taxon>
    </lineage>
</organism>
<dbReference type="EMBL" id="CADCXW020000162">
    <property type="protein sequence ID" value="CAD1565340.1"/>
    <property type="molecule type" value="Genomic_DNA"/>
</dbReference>
<evidence type="ECO:0000256" key="1">
    <source>
        <dbReference type="SAM" id="MobiDB-lite"/>
    </source>
</evidence>
<gene>
    <name evidence="2" type="ORF">BBRV_LOCUS83618</name>
</gene>
<accession>A0A6V7KS63</accession>
<feature type="compositionally biased region" description="Polar residues" evidence="1">
    <location>
        <begin position="1"/>
        <end position="10"/>
    </location>
</feature>
<sequence length="183" mass="20455">METTYTTNYSPPAESQEEQNDPTWTPPTSLEDAMNGEGLSPNQPAQEKCMNISESDETPEINEEPELIELPQPSEDLTSDNEGIQTSPSSTAEGFTEWENRLLEPETISNEIVETRDPIYMMKGPKVVFTTVAGEPCEVGAELLLPQIQLPQEGLQHMTVHTVYTRGKFYFINIRDSVCAELT</sequence>
<dbReference type="AlphaFoldDB" id="A0A6V7KS63"/>
<protein>
    <submittedName>
        <fullName evidence="2">Uncharacterized protein</fullName>
    </submittedName>
</protein>
<feature type="compositionally biased region" description="Polar residues" evidence="1">
    <location>
        <begin position="80"/>
        <end position="93"/>
    </location>
</feature>